<evidence type="ECO:0000256" key="6">
    <source>
        <dbReference type="ARBA" id="ARBA00022622"/>
    </source>
</evidence>
<organism evidence="18 19">
    <name type="scientific">Glarea lozoyensis (strain ATCC 20868 / MF5171)</name>
    <dbReference type="NCBI Taxonomy" id="1116229"/>
    <lineage>
        <taxon>Eukaryota</taxon>
        <taxon>Fungi</taxon>
        <taxon>Dikarya</taxon>
        <taxon>Ascomycota</taxon>
        <taxon>Pezizomycotina</taxon>
        <taxon>Leotiomycetes</taxon>
        <taxon>Helotiales</taxon>
        <taxon>Helotiaceae</taxon>
        <taxon>Glarea</taxon>
    </lineage>
</organism>
<keyword evidence="6" id="KW-0325">Glycoprotein</keyword>
<keyword evidence="5" id="KW-0964">Secreted</keyword>
<feature type="transmembrane region" description="Helical" evidence="15">
    <location>
        <begin position="293"/>
        <end position="311"/>
    </location>
</feature>
<evidence type="ECO:0000256" key="4">
    <source>
        <dbReference type="ARBA" id="ARBA00010031"/>
    </source>
</evidence>
<dbReference type="Proteomes" id="UP000016922">
    <property type="component" value="Unassembled WGS sequence"/>
</dbReference>
<keyword evidence="14" id="KW-0408">Iron</keyword>
<dbReference type="GO" id="GO:0005576">
    <property type="term" value="C:extracellular region"/>
    <property type="evidence" value="ECO:0007669"/>
    <property type="project" value="UniProtKB-SubCell"/>
</dbReference>
<feature type="disulfide bond" evidence="14">
    <location>
        <begin position="45"/>
        <end position="52"/>
    </location>
</feature>
<proteinExistence type="inferred from homology"/>
<gene>
    <name evidence="18" type="ORF">GLAREA_05748</name>
</gene>
<feature type="disulfide bond" evidence="14">
    <location>
        <begin position="35"/>
        <end position="66"/>
    </location>
</feature>
<dbReference type="Pfam" id="PF05730">
    <property type="entry name" value="CFEM"/>
    <property type="match status" value="1"/>
</dbReference>
<keyword evidence="6" id="KW-0336">GPI-anchor</keyword>
<dbReference type="OrthoDB" id="2496787at2759"/>
<dbReference type="GO" id="GO:0046872">
    <property type="term" value="F:metal ion binding"/>
    <property type="evidence" value="ECO:0007669"/>
    <property type="project" value="UniProtKB-UniRule"/>
</dbReference>
<feature type="transmembrane region" description="Helical" evidence="15">
    <location>
        <begin position="131"/>
        <end position="152"/>
    </location>
</feature>
<dbReference type="AlphaFoldDB" id="S3DF74"/>
<feature type="domain" description="CFEM" evidence="17">
    <location>
        <begin position="3"/>
        <end position="114"/>
    </location>
</feature>
<evidence type="ECO:0000313" key="19">
    <source>
        <dbReference type="Proteomes" id="UP000016922"/>
    </source>
</evidence>
<evidence type="ECO:0000256" key="3">
    <source>
        <dbReference type="ARBA" id="ARBA00004613"/>
    </source>
</evidence>
<evidence type="ECO:0000256" key="14">
    <source>
        <dbReference type="PROSITE-ProRule" id="PRU01356"/>
    </source>
</evidence>
<feature type="binding site" description="axial binding residue" evidence="14">
    <location>
        <position position="49"/>
    </location>
    <ligand>
        <name>heme</name>
        <dbReference type="ChEBI" id="CHEBI:30413"/>
    </ligand>
    <ligandPart>
        <name>Fe</name>
        <dbReference type="ChEBI" id="CHEBI:18248"/>
    </ligandPart>
</feature>
<evidence type="ECO:0000256" key="16">
    <source>
        <dbReference type="SAM" id="SignalP"/>
    </source>
</evidence>
<feature type="transmembrane region" description="Helical" evidence="15">
    <location>
        <begin position="101"/>
        <end position="119"/>
    </location>
</feature>
<keyword evidence="10 15" id="KW-0472">Membrane</keyword>
<accession>S3DF74</accession>
<dbReference type="OMA" id="LNMTYTY"/>
<protein>
    <submittedName>
        <fullName evidence="18">CFEM-containing protein</fullName>
    </submittedName>
</protein>
<keyword evidence="14" id="KW-0349">Heme</keyword>
<evidence type="ECO:0000256" key="5">
    <source>
        <dbReference type="ARBA" id="ARBA00022525"/>
    </source>
</evidence>
<evidence type="ECO:0000256" key="1">
    <source>
        <dbReference type="ARBA" id="ARBA00004141"/>
    </source>
</evidence>
<dbReference type="SMART" id="SM00747">
    <property type="entry name" value="CFEM"/>
    <property type="match status" value="1"/>
</dbReference>
<feature type="chain" id="PRO_5004508473" evidence="16">
    <location>
        <begin position="19"/>
        <end position="443"/>
    </location>
</feature>
<dbReference type="eggNOG" id="ENOG502SKG6">
    <property type="taxonomic scope" value="Eukaryota"/>
</dbReference>
<feature type="disulfide bond" evidence="14">
    <location>
        <begin position="31"/>
        <end position="71"/>
    </location>
</feature>
<keyword evidence="11 14" id="KW-1015">Disulfide bond</keyword>
<dbReference type="GeneID" id="19464802"/>
<dbReference type="EMBL" id="KE145353">
    <property type="protein sequence ID" value="EPE36410.1"/>
    <property type="molecule type" value="Genomic_DNA"/>
</dbReference>
<dbReference type="GO" id="GO:0098552">
    <property type="term" value="C:side of membrane"/>
    <property type="evidence" value="ECO:0007669"/>
    <property type="project" value="UniProtKB-KW"/>
</dbReference>
<feature type="transmembrane region" description="Helical" evidence="15">
    <location>
        <begin position="172"/>
        <end position="199"/>
    </location>
</feature>
<evidence type="ECO:0000256" key="8">
    <source>
        <dbReference type="ARBA" id="ARBA00022729"/>
    </source>
</evidence>
<feature type="disulfide bond" evidence="14">
    <location>
        <begin position="54"/>
        <end position="87"/>
    </location>
</feature>
<keyword evidence="14" id="KW-0479">Metal-binding</keyword>
<feature type="transmembrane region" description="Helical" evidence="15">
    <location>
        <begin position="211"/>
        <end position="238"/>
    </location>
</feature>
<comment type="similarity">
    <text evidence="4">Belongs to the RBT5 family.</text>
</comment>
<evidence type="ECO:0000313" key="18">
    <source>
        <dbReference type="EMBL" id="EPE36410.1"/>
    </source>
</evidence>
<dbReference type="InterPro" id="IPR049326">
    <property type="entry name" value="Rhodopsin_dom_fungi"/>
</dbReference>
<evidence type="ECO:0000256" key="7">
    <source>
        <dbReference type="ARBA" id="ARBA00022692"/>
    </source>
</evidence>
<dbReference type="RefSeq" id="XP_008077228.1">
    <property type="nucleotide sequence ID" value="XM_008079037.1"/>
</dbReference>
<evidence type="ECO:0000256" key="10">
    <source>
        <dbReference type="ARBA" id="ARBA00023136"/>
    </source>
</evidence>
<dbReference type="Pfam" id="PF20684">
    <property type="entry name" value="Fung_rhodopsin"/>
    <property type="match status" value="1"/>
</dbReference>
<keyword evidence="19" id="KW-1185">Reference proteome</keyword>
<evidence type="ECO:0000259" key="17">
    <source>
        <dbReference type="PROSITE" id="PS52012"/>
    </source>
</evidence>
<feature type="signal peptide" evidence="16">
    <location>
        <begin position="1"/>
        <end position="18"/>
    </location>
</feature>
<keyword evidence="7 15" id="KW-0812">Transmembrane</keyword>
<comment type="similarity">
    <text evidence="13">Belongs to the SAT4 family.</text>
</comment>
<keyword evidence="8 16" id="KW-0732">Signal</keyword>
<dbReference type="InterPro" id="IPR052337">
    <property type="entry name" value="SAT4-like"/>
</dbReference>
<evidence type="ECO:0000256" key="12">
    <source>
        <dbReference type="ARBA" id="ARBA00023288"/>
    </source>
</evidence>
<dbReference type="InterPro" id="IPR008427">
    <property type="entry name" value="Extracellular_membr_CFEM_dom"/>
</dbReference>
<keyword evidence="9 15" id="KW-1133">Transmembrane helix</keyword>
<evidence type="ECO:0000256" key="13">
    <source>
        <dbReference type="ARBA" id="ARBA00038359"/>
    </source>
</evidence>
<evidence type="ECO:0000256" key="2">
    <source>
        <dbReference type="ARBA" id="ARBA00004589"/>
    </source>
</evidence>
<evidence type="ECO:0000256" key="11">
    <source>
        <dbReference type="ARBA" id="ARBA00023157"/>
    </source>
</evidence>
<feature type="transmembrane region" description="Helical" evidence="15">
    <location>
        <begin position="331"/>
        <end position="354"/>
    </location>
</feature>
<dbReference type="HOGENOM" id="CLU_028200_6_3_1"/>
<dbReference type="PROSITE" id="PS52012">
    <property type="entry name" value="CFEM"/>
    <property type="match status" value="1"/>
</dbReference>
<comment type="subcellular location">
    <subcellularLocation>
        <location evidence="2">Membrane</location>
        <topology evidence="2">Lipid-anchor</topology>
        <topology evidence="2">GPI-anchor</topology>
    </subcellularLocation>
    <subcellularLocation>
        <location evidence="1">Membrane</location>
        <topology evidence="1">Multi-pass membrane protein</topology>
    </subcellularLocation>
    <subcellularLocation>
        <location evidence="3">Secreted</location>
    </subcellularLocation>
</comment>
<feature type="transmembrane region" description="Helical" evidence="15">
    <location>
        <begin position="258"/>
        <end position="281"/>
    </location>
</feature>
<evidence type="ECO:0000256" key="15">
    <source>
        <dbReference type="SAM" id="Phobius"/>
    </source>
</evidence>
<keyword evidence="12" id="KW-0449">Lipoprotein</keyword>
<evidence type="ECO:0000256" key="9">
    <source>
        <dbReference type="ARBA" id="ARBA00022989"/>
    </source>
</evidence>
<dbReference type="KEGG" id="glz:GLAREA_05748"/>
<dbReference type="PANTHER" id="PTHR33048">
    <property type="entry name" value="PTH11-LIKE INTEGRAL MEMBRANE PROTEIN (AFU_ORTHOLOGUE AFUA_5G11245)"/>
    <property type="match status" value="1"/>
</dbReference>
<reference evidence="18 19" key="1">
    <citation type="journal article" date="2013" name="BMC Genomics">
        <title>Genomics-driven discovery of the pneumocandin biosynthetic gene cluster in the fungus Glarea lozoyensis.</title>
        <authorList>
            <person name="Chen L."/>
            <person name="Yue Q."/>
            <person name="Zhang X."/>
            <person name="Xiang M."/>
            <person name="Wang C."/>
            <person name="Li S."/>
            <person name="Che Y."/>
            <person name="Ortiz-Lopez F.J."/>
            <person name="Bills G.F."/>
            <person name="Liu X."/>
            <person name="An Z."/>
        </authorList>
    </citation>
    <scope>NUCLEOTIDE SEQUENCE [LARGE SCALE GENOMIC DNA]</scope>
    <source>
        <strain evidence="19">ATCC 20868 / MF5171</strain>
    </source>
</reference>
<name>S3DF74_GLAL2</name>
<dbReference type="PANTHER" id="PTHR33048:SF143">
    <property type="entry name" value="EXTRACELLULAR MEMBRANE PROTEIN CFEM DOMAIN-CONTAINING PROTEIN-RELATED"/>
    <property type="match status" value="1"/>
</dbReference>
<sequence length="443" mass="48706">MKGFVGLLVLAFVSTGIAQSAQELLATTPQCALTCLIGHVTNSTCSLTDTPCVCSNAPLQADIATCVEASCTTREALKAQNATSILCNHPVRDMSTTYSNIYTTMGVLSGVTIGLRILSKFVTKSDWYWDDYIILFTFVSGIPSSVIAGQYLAKSGIGKDVWKVPFDDITKFGFYFYIMEVLYFSQVVTIKLSLLCFFLRIFPQKKMKWTILATIGVNIVYGITFVFLGIFQCAPVSFFWTKWDGEQSGVCYHNNAMAWANASISILLDIWMLAIPLSQIYSLQLHWKKKIGVAMMFTVGTFVTVVSIIRLQSLVHFAKSQNPTWDNYGAAIWSDIEINVGIICACMPSIRILLVRTFPKAFGSSAGTSAKNYASGYAANTDNRKRGNSSSKLASFANDDMEGILYEQSYTVELDKMSSKSVDELAGSVRVSAKAMHGSDMRG</sequence>